<gene>
    <name evidence="6" type="ORF">WR25_26353</name>
</gene>
<evidence type="ECO:0000256" key="2">
    <source>
        <dbReference type="ARBA" id="ARBA00022737"/>
    </source>
</evidence>
<dbReference type="PANTHER" id="PTHR10502:SF243">
    <property type="entry name" value="ANNEXIN"/>
    <property type="match status" value="1"/>
</dbReference>
<keyword evidence="7" id="KW-1185">Reference proteome</keyword>
<keyword evidence="3" id="KW-0041">Annexin</keyword>
<dbReference type="InterPro" id="IPR049039">
    <property type="entry name" value="RMD1-3_a_helical_rpt"/>
</dbReference>
<dbReference type="PANTHER" id="PTHR10502">
    <property type="entry name" value="ANNEXIN"/>
    <property type="match status" value="1"/>
</dbReference>
<dbReference type="SMART" id="SM00335">
    <property type="entry name" value="ANX"/>
    <property type="match status" value="2"/>
</dbReference>
<dbReference type="Pfam" id="PF00191">
    <property type="entry name" value="Annexin"/>
    <property type="match status" value="2"/>
</dbReference>
<sequence length="622" mass="70300">MGEGSETTSTEPLSPPAMDDQSGKKLRALSTGSSLDSDGSHYSKKRLNMPMMYQLYESQYDDLRGTVYGPDSPDFHPVQAAETMRKALSGIDTNDQVIISTILYHDNFQRQKILNAYEDMYNRSLLDDIEEEAGGYFLEICQALFKPAHQYDTMNLYKSLSNRYGDHSVAIELACTRSARQLRVIKETYSTDFKKSVERDITVKVEGVFGRCLTMLLTTSRDETGKKPDDELVEKHAQILLTTPLEEIARSSALFEQLFVGHSWKHIGAVLDKVDEVRKDDKELEAVIRKNRTIHSEIRLMLLTIMKVSRNMQIYFAEKLHTAMTGDRPDHATIIRICVTRSEYLFLFNFDLPRMFRRAFSSLGRVAVGLGGVQLGASAAVALTDKQLNKKPEWYQNAVRSLESQLKRLSKYGFIESESTLNEAKEVLDKVAEIQNCELQWRIARVLAEQAELCKCKDKKAHLLHEAKEHAKKALAVEPGRGVAGAHKWYAIVLMRLDSIEKKSNHGGEIVTHLEKATSIDSKDPYAFHLLGIAHYNNRDYKEAVAACEKAEGIKAGFSASNLYYLGAALKELKKKDEAVKHLKQAAQLVPKNTFDGKNISKAKYLMNKLGLKPEEYEPEDL</sequence>
<evidence type="ECO:0000313" key="7">
    <source>
        <dbReference type="Proteomes" id="UP000218231"/>
    </source>
</evidence>
<protein>
    <submittedName>
        <fullName evidence="6">Uncharacterized protein</fullName>
    </submittedName>
</protein>
<dbReference type="GO" id="GO:0005886">
    <property type="term" value="C:plasma membrane"/>
    <property type="evidence" value="ECO:0007669"/>
    <property type="project" value="TreeGrafter"/>
</dbReference>
<dbReference type="Pfam" id="PF21033">
    <property type="entry name" value="RMD1-3"/>
    <property type="match status" value="1"/>
</dbReference>
<dbReference type="PROSITE" id="PS50005">
    <property type="entry name" value="TPR"/>
    <property type="match status" value="1"/>
</dbReference>
<dbReference type="GO" id="GO:0005509">
    <property type="term" value="F:calcium ion binding"/>
    <property type="evidence" value="ECO:0007669"/>
    <property type="project" value="InterPro"/>
</dbReference>
<dbReference type="InterPro" id="IPR001464">
    <property type="entry name" value="Annexin"/>
</dbReference>
<evidence type="ECO:0000256" key="5">
    <source>
        <dbReference type="SAM" id="MobiDB-lite"/>
    </source>
</evidence>
<evidence type="ECO:0000313" key="6">
    <source>
        <dbReference type="EMBL" id="PAV61829.1"/>
    </source>
</evidence>
<dbReference type="SUPFAM" id="SSF48452">
    <property type="entry name" value="TPR-like"/>
    <property type="match status" value="1"/>
</dbReference>
<dbReference type="SMART" id="SM00028">
    <property type="entry name" value="TPR"/>
    <property type="match status" value="2"/>
</dbReference>
<dbReference type="SUPFAM" id="SSF47874">
    <property type="entry name" value="Annexin"/>
    <property type="match status" value="1"/>
</dbReference>
<organism evidence="6 7">
    <name type="scientific">Diploscapter pachys</name>
    <dbReference type="NCBI Taxonomy" id="2018661"/>
    <lineage>
        <taxon>Eukaryota</taxon>
        <taxon>Metazoa</taxon>
        <taxon>Ecdysozoa</taxon>
        <taxon>Nematoda</taxon>
        <taxon>Chromadorea</taxon>
        <taxon>Rhabditida</taxon>
        <taxon>Rhabditina</taxon>
        <taxon>Rhabditomorpha</taxon>
        <taxon>Rhabditoidea</taxon>
        <taxon>Rhabditidae</taxon>
        <taxon>Diploscapter</taxon>
    </lineage>
</organism>
<dbReference type="GO" id="GO:0005737">
    <property type="term" value="C:cytoplasm"/>
    <property type="evidence" value="ECO:0007669"/>
    <property type="project" value="TreeGrafter"/>
</dbReference>
<dbReference type="InterPro" id="IPR018502">
    <property type="entry name" value="Annexin_repeat"/>
</dbReference>
<feature type="region of interest" description="Disordered" evidence="5">
    <location>
        <begin position="1"/>
        <end position="43"/>
    </location>
</feature>
<dbReference type="STRING" id="2018661.A0A2A2JJT0"/>
<name>A0A2A2JJT0_9BILA</name>
<dbReference type="OrthoDB" id="37886at2759"/>
<reference evidence="6 7" key="1">
    <citation type="journal article" date="2017" name="Curr. Biol.">
        <title>Genome architecture and evolution of a unichromosomal asexual nematode.</title>
        <authorList>
            <person name="Fradin H."/>
            <person name="Zegar C."/>
            <person name="Gutwein M."/>
            <person name="Lucas J."/>
            <person name="Kovtun M."/>
            <person name="Corcoran D."/>
            <person name="Baugh L.R."/>
            <person name="Kiontke K."/>
            <person name="Gunsalus K."/>
            <person name="Fitch D.H."/>
            <person name="Piano F."/>
        </authorList>
    </citation>
    <scope>NUCLEOTIDE SEQUENCE [LARGE SCALE GENOMIC DNA]</scope>
    <source>
        <strain evidence="6">PF1309</strain>
    </source>
</reference>
<dbReference type="Gene3D" id="1.10.220.10">
    <property type="entry name" value="Annexin"/>
    <property type="match status" value="2"/>
</dbReference>
<dbReference type="Gene3D" id="1.25.40.10">
    <property type="entry name" value="Tetratricopeptide repeat domain"/>
    <property type="match status" value="1"/>
</dbReference>
<evidence type="ECO:0000256" key="1">
    <source>
        <dbReference type="ARBA" id="ARBA00007831"/>
    </source>
</evidence>
<keyword evidence="2" id="KW-0677">Repeat</keyword>
<evidence type="ECO:0000256" key="3">
    <source>
        <dbReference type="ARBA" id="ARBA00023216"/>
    </source>
</evidence>
<feature type="compositionally biased region" description="Polar residues" evidence="5">
    <location>
        <begin position="1"/>
        <end position="12"/>
    </location>
</feature>
<dbReference type="InterPro" id="IPR019734">
    <property type="entry name" value="TPR_rpt"/>
</dbReference>
<dbReference type="GO" id="GO:0012506">
    <property type="term" value="C:vesicle membrane"/>
    <property type="evidence" value="ECO:0007669"/>
    <property type="project" value="TreeGrafter"/>
</dbReference>
<dbReference type="PRINTS" id="PR00196">
    <property type="entry name" value="ANNEXIN"/>
</dbReference>
<dbReference type="AlphaFoldDB" id="A0A2A2JJT0"/>
<feature type="repeat" description="TPR" evidence="4">
    <location>
        <begin position="560"/>
        <end position="593"/>
    </location>
</feature>
<accession>A0A2A2JJT0</accession>
<dbReference type="GO" id="GO:0005634">
    <property type="term" value="C:nucleus"/>
    <property type="evidence" value="ECO:0007669"/>
    <property type="project" value="TreeGrafter"/>
</dbReference>
<keyword evidence="4" id="KW-0802">TPR repeat</keyword>
<comment type="similarity">
    <text evidence="1">Belongs to the annexin family.</text>
</comment>
<dbReference type="Proteomes" id="UP000218231">
    <property type="component" value="Unassembled WGS sequence"/>
</dbReference>
<proteinExistence type="inferred from homology"/>
<dbReference type="PROSITE" id="PS51897">
    <property type="entry name" value="ANNEXIN_2"/>
    <property type="match status" value="2"/>
</dbReference>
<dbReference type="EMBL" id="LIAE01010397">
    <property type="protein sequence ID" value="PAV61829.1"/>
    <property type="molecule type" value="Genomic_DNA"/>
</dbReference>
<comment type="caution">
    <text evidence="6">The sequence shown here is derived from an EMBL/GenBank/DDBJ whole genome shotgun (WGS) entry which is preliminary data.</text>
</comment>
<dbReference type="InterPro" id="IPR037104">
    <property type="entry name" value="Annexin_sf"/>
</dbReference>
<dbReference type="GO" id="GO:0001786">
    <property type="term" value="F:phosphatidylserine binding"/>
    <property type="evidence" value="ECO:0007669"/>
    <property type="project" value="TreeGrafter"/>
</dbReference>
<dbReference type="InterPro" id="IPR011990">
    <property type="entry name" value="TPR-like_helical_dom_sf"/>
</dbReference>
<dbReference type="GO" id="GO:0005544">
    <property type="term" value="F:calcium-dependent phospholipid binding"/>
    <property type="evidence" value="ECO:0007669"/>
    <property type="project" value="InterPro"/>
</dbReference>
<evidence type="ECO:0000256" key="4">
    <source>
        <dbReference type="PROSITE-ProRule" id="PRU00339"/>
    </source>
</evidence>